<dbReference type="PANTHER" id="PTHR46088">
    <property type="entry name" value="TUBULIN--TYROSINE LIGASE-LIKE PROTEIN 12"/>
    <property type="match status" value="1"/>
</dbReference>
<dbReference type="AlphaFoldDB" id="A0A9W8GCF9"/>
<accession>A0A9W8GCF9</accession>
<protein>
    <recommendedName>
        <fullName evidence="1">CS domain-containing protein</fullName>
    </recommendedName>
</protein>
<evidence type="ECO:0000259" key="1">
    <source>
        <dbReference type="PROSITE" id="PS51203"/>
    </source>
</evidence>
<dbReference type="EMBL" id="JANBTW010000004">
    <property type="protein sequence ID" value="KAJ2680547.1"/>
    <property type="molecule type" value="Genomic_DNA"/>
</dbReference>
<dbReference type="GO" id="GO:0005737">
    <property type="term" value="C:cytoplasm"/>
    <property type="evidence" value="ECO:0007669"/>
    <property type="project" value="TreeGrafter"/>
</dbReference>
<dbReference type="InterPro" id="IPR027749">
    <property type="entry name" value="TTLL12"/>
</dbReference>
<dbReference type="PROSITE" id="PS51203">
    <property type="entry name" value="CS"/>
    <property type="match status" value="1"/>
</dbReference>
<evidence type="ECO:0000313" key="3">
    <source>
        <dbReference type="Proteomes" id="UP001151518"/>
    </source>
</evidence>
<dbReference type="InterPro" id="IPR057954">
    <property type="entry name" value="SET_TTL12"/>
</dbReference>
<dbReference type="SUPFAM" id="SSF49764">
    <property type="entry name" value="HSP20-like chaperones"/>
    <property type="match status" value="1"/>
</dbReference>
<dbReference type="InterPro" id="IPR008978">
    <property type="entry name" value="HSP20-like_chaperone"/>
</dbReference>
<dbReference type="CDD" id="cd06467">
    <property type="entry name" value="p23_NUDC_like"/>
    <property type="match status" value="1"/>
</dbReference>
<feature type="domain" description="CS" evidence="1">
    <location>
        <begin position="230"/>
        <end position="316"/>
    </location>
</feature>
<reference evidence="2" key="1">
    <citation type="submission" date="2022-07" db="EMBL/GenBank/DDBJ databases">
        <title>Phylogenomic reconstructions and comparative analyses of Kickxellomycotina fungi.</title>
        <authorList>
            <person name="Reynolds N.K."/>
            <person name="Stajich J.E."/>
            <person name="Barry K."/>
            <person name="Grigoriev I.V."/>
            <person name="Crous P."/>
            <person name="Smith M.E."/>
        </authorList>
    </citation>
    <scope>NUCLEOTIDE SEQUENCE</scope>
    <source>
        <strain evidence="2">NRRL 3115</strain>
    </source>
</reference>
<dbReference type="Pfam" id="PF04969">
    <property type="entry name" value="CS"/>
    <property type="match status" value="1"/>
</dbReference>
<dbReference type="Pfam" id="PF25556">
    <property type="entry name" value="SET_TTL"/>
    <property type="match status" value="2"/>
</dbReference>
<sequence length="783" mass="87158">MAIGGNSGVPAVESASAFMLEYGRFEAAHKQQLEALDLPKHLWQTLYKKIANSTFDIGEYVVFYEPEGASSTDNEPNGLIEHRLCLNHDKLDEFSTVFLVDHAWTTTIDKAADELNEIPDLLDRMERLTGIYESTEKVLAMSDADSIEATVSLNVPIVASQAGVSEEKARDLLKRTSGDIIEAIMIADDESSGAISEKKDLQSKILEQLSEGDEQDGAQPLEWSTRKYSCVQYSLDGSDKLDAIDIRIPIASFVTKSDVRCVFAAKHLRVSISDNDVIGGSLYADICPDEATWVLENGMLSVSLVKKTAAYWPVAIVGEQHITPIVHKKHIQRVCNDLWRYFQGYDYLAQSLNQNTFIKRTNWYVQDEVGLSIEHSSQPNVRSLPFIYLDNHGRMTPFSIVWPIKPILKSEVLSRDYCPRWLTDRHQRKGYLHSIFKGSTQFALDAYKDLVEKWAKVAASASRKNLTSLSVPKSQAKRVYISDYSIELQKAIEEAGLELTNTVDAADIVFDDTASISGKPANQHPLNRIFGSIEHTVAAFQSVAGAQEWLCAGFDLKTQICEFIGAALMDNNSWWILASNQSVHNIQSPKILTNNWVTAVRHIDVGYTLALKCAPPAIAFDQLYVVEKKVLLTPDNSLYIWNKNTKTYSHTIQTKNSKPSPYQTLAPASEIPGDILSKLLLKHFGSGAMEALERDIRTITADIVRLMLGSSESDGTTNFGLFSFSFMLGKYNGAAMLPFIYEVKPVSFTHTLKPNEDAALVSAVATALAGKANPEYWDRVRNN</sequence>
<dbReference type="Proteomes" id="UP001151518">
    <property type="component" value="Unassembled WGS sequence"/>
</dbReference>
<dbReference type="Gene3D" id="2.60.40.790">
    <property type="match status" value="1"/>
</dbReference>
<dbReference type="OrthoDB" id="2127950at2759"/>
<comment type="caution">
    <text evidence="2">The sequence shown here is derived from an EMBL/GenBank/DDBJ whole genome shotgun (WGS) entry which is preliminary data.</text>
</comment>
<proteinExistence type="predicted"/>
<dbReference type="InterPro" id="IPR007052">
    <property type="entry name" value="CS_dom"/>
</dbReference>
<organism evidence="2 3">
    <name type="scientific">Coemansia spiralis</name>
    <dbReference type="NCBI Taxonomy" id="417178"/>
    <lineage>
        <taxon>Eukaryota</taxon>
        <taxon>Fungi</taxon>
        <taxon>Fungi incertae sedis</taxon>
        <taxon>Zoopagomycota</taxon>
        <taxon>Kickxellomycotina</taxon>
        <taxon>Kickxellomycetes</taxon>
        <taxon>Kickxellales</taxon>
        <taxon>Kickxellaceae</taxon>
        <taxon>Coemansia</taxon>
    </lineage>
</organism>
<evidence type="ECO:0000313" key="2">
    <source>
        <dbReference type="EMBL" id="KAJ2680547.1"/>
    </source>
</evidence>
<dbReference type="Gene3D" id="1.10.8.10">
    <property type="entry name" value="DNA helicase RuvA subunit, C-terminal domain"/>
    <property type="match status" value="1"/>
</dbReference>
<dbReference type="PANTHER" id="PTHR46088:SF1">
    <property type="entry name" value="TUBULIN--TYROSINE LIGASE-LIKE PROTEIN 12"/>
    <property type="match status" value="1"/>
</dbReference>
<gene>
    <name evidence="2" type="ORF">GGI25_000520</name>
</gene>
<name>A0A9W8GCF9_9FUNG</name>